<feature type="region of interest" description="Disordered" evidence="1">
    <location>
        <begin position="1"/>
        <end position="39"/>
    </location>
</feature>
<proteinExistence type="predicted"/>
<dbReference type="EMBL" id="JAUESC010000003">
    <property type="protein sequence ID" value="KAK0602181.1"/>
    <property type="molecule type" value="Genomic_DNA"/>
</dbReference>
<evidence type="ECO:0000256" key="1">
    <source>
        <dbReference type="SAM" id="MobiDB-lite"/>
    </source>
</evidence>
<keyword evidence="3" id="KW-1185">Reference proteome</keyword>
<reference evidence="2" key="1">
    <citation type="journal article" date="2022" name="Plant J.">
        <title>Strategies of tolerance reflected in two North American maple genomes.</title>
        <authorList>
            <person name="McEvoy S.L."/>
            <person name="Sezen U.U."/>
            <person name="Trouern-Trend A."/>
            <person name="McMahon S.M."/>
            <person name="Schaberg P.G."/>
            <person name="Yang J."/>
            <person name="Wegrzyn J.L."/>
            <person name="Swenson N.G."/>
        </authorList>
    </citation>
    <scope>NUCLEOTIDE SEQUENCE</scope>
    <source>
        <strain evidence="2">NS2018</strain>
    </source>
</reference>
<accession>A0AA39SZV9</accession>
<comment type="caution">
    <text evidence="2">The sequence shown here is derived from an EMBL/GenBank/DDBJ whole genome shotgun (WGS) entry which is preliminary data.</text>
</comment>
<evidence type="ECO:0000313" key="2">
    <source>
        <dbReference type="EMBL" id="KAK0602181.1"/>
    </source>
</evidence>
<gene>
    <name evidence="2" type="ORF">LWI29_031126</name>
</gene>
<reference evidence="2" key="2">
    <citation type="submission" date="2023-06" db="EMBL/GenBank/DDBJ databases">
        <authorList>
            <person name="Swenson N.G."/>
            <person name="Wegrzyn J.L."/>
            <person name="Mcevoy S.L."/>
        </authorList>
    </citation>
    <scope>NUCLEOTIDE SEQUENCE</scope>
    <source>
        <strain evidence="2">NS2018</strain>
        <tissue evidence="2">Leaf</tissue>
    </source>
</reference>
<name>A0AA39SZV9_ACESA</name>
<dbReference type="AlphaFoldDB" id="A0AA39SZV9"/>
<protein>
    <submittedName>
        <fullName evidence="2">Uncharacterized protein</fullName>
    </submittedName>
</protein>
<dbReference type="Proteomes" id="UP001168877">
    <property type="component" value="Unassembled WGS sequence"/>
</dbReference>
<organism evidence="2 3">
    <name type="scientific">Acer saccharum</name>
    <name type="common">Sugar maple</name>
    <dbReference type="NCBI Taxonomy" id="4024"/>
    <lineage>
        <taxon>Eukaryota</taxon>
        <taxon>Viridiplantae</taxon>
        <taxon>Streptophyta</taxon>
        <taxon>Embryophyta</taxon>
        <taxon>Tracheophyta</taxon>
        <taxon>Spermatophyta</taxon>
        <taxon>Magnoliopsida</taxon>
        <taxon>eudicotyledons</taxon>
        <taxon>Gunneridae</taxon>
        <taxon>Pentapetalae</taxon>
        <taxon>rosids</taxon>
        <taxon>malvids</taxon>
        <taxon>Sapindales</taxon>
        <taxon>Sapindaceae</taxon>
        <taxon>Hippocastanoideae</taxon>
        <taxon>Acereae</taxon>
        <taxon>Acer</taxon>
    </lineage>
</organism>
<sequence>MARKEKSSFSIEKENRRSPKEGVRFRDDFPRKGHGVGEKDATRSFAEAVRGKQKVDYSVNVEEKENRKEKMKSMFWDSSQNDQEWIKKCAMLENCSVKILGGQNPCVVKVEIDPNPIDMEWLENFLVLRKLKRQKGRNSRKDPGNF</sequence>
<evidence type="ECO:0000313" key="3">
    <source>
        <dbReference type="Proteomes" id="UP001168877"/>
    </source>
</evidence>